<dbReference type="Proteomes" id="UP000198386">
    <property type="component" value="Unassembled WGS sequence"/>
</dbReference>
<dbReference type="AlphaFoldDB" id="A0A239BS38"/>
<dbReference type="PANTHER" id="PTHR23026:SF123">
    <property type="entry name" value="NAD(P)H NITROREDUCTASE RV3131-RELATED"/>
    <property type="match status" value="1"/>
</dbReference>
<feature type="region of interest" description="Disordered" evidence="1">
    <location>
        <begin position="315"/>
        <end position="364"/>
    </location>
</feature>
<dbReference type="PANTHER" id="PTHR23026">
    <property type="entry name" value="NADPH NITROREDUCTASE"/>
    <property type="match status" value="1"/>
</dbReference>
<evidence type="ECO:0008006" key="4">
    <source>
        <dbReference type="Google" id="ProtNLM"/>
    </source>
</evidence>
<accession>A0A239BS38</accession>
<dbReference type="SUPFAM" id="SSF55469">
    <property type="entry name" value="FMN-dependent nitroreductase-like"/>
    <property type="match status" value="2"/>
</dbReference>
<name>A0A239BS38_9ACTN</name>
<protein>
    <recommendedName>
        <fullName evidence="4">Nitroreductase family protein</fullName>
    </recommendedName>
</protein>
<evidence type="ECO:0000313" key="3">
    <source>
        <dbReference type="Proteomes" id="UP000198386"/>
    </source>
</evidence>
<dbReference type="Gene3D" id="3.40.109.10">
    <property type="entry name" value="NADH Oxidase"/>
    <property type="match status" value="2"/>
</dbReference>
<keyword evidence="3" id="KW-1185">Reference proteome</keyword>
<dbReference type="GO" id="GO:0016491">
    <property type="term" value="F:oxidoreductase activity"/>
    <property type="evidence" value="ECO:0007669"/>
    <property type="project" value="InterPro"/>
</dbReference>
<reference evidence="3" key="1">
    <citation type="submission" date="2017-06" db="EMBL/GenBank/DDBJ databases">
        <authorList>
            <person name="Varghese N."/>
            <person name="Submissions S."/>
        </authorList>
    </citation>
    <scope>NUCLEOTIDE SEQUENCE [LARGE SCALE GENOMIC DNA]</scope>
    <source>
        <strain evidence="3">DSM 45423</strain>
    </source>
</reference>
<dbReference type="RefSeq" id="WP_089403120.1">
    <property type="nucleotide sequence ID" value="NZ_FZOH01000002.1"/>
</dbReference>
<dbReference type="NCBIfam" id="NF047509">
    <property type="entry name" value="Rv3131_FMN_oxido"/>
    <property type="match status" value="1"/>
</dbReference>
<dbReference type="InterPro" id="IPR000415">
    <property type="entry name" value="Nitroreductase-like"/>
</dbReference>
<dbReference type="InterPro" id="IPR050627">
    <property type="entry name" value="Nitroreductase/BluB"/>
</dbReference>
<proteinExistence type="predicted"/>
<gene>
    <name evidence="2" type="ORF">SAMN04488107_1407</name>
</gene>
<organism evidence="2 3">
    <name type="scientific">Geodermatophilus saharensis</name>
    <dbReference type="NCBI Taxonomy" id="1137994"/>
    <lineage>
        <taxon>Bacteria</taxon>
        <taxon>Bacillati</taxon>
        <taxon>Actinomycetota</taxon>
        <taxon>Actinomycetes</taxon>
        <taxon>Geodermatophilales</taxon>
        <taxon>Geodermatophilaceae</taxon>
        <taxon>Geodermatophilus</taxon>
    </lineage>
</organism>
<sequence>MTRRTTSSEGLPTRIPPASPLEAAADAAVLAPSVHNTQPWRIRLHPDRLELSADRTRRLTVLDPAGRALTQSLGAALLNARVALAAAGSAVRVDRLPDPADPELVAVLRPVDGLPDAALATLAPAVRRRRTNRRRYGPGRVPDEVLRVLVAAAAAEDTVLVPVIRDDHVHLLARLTQQADRIQNADPAYRAELRRWTNREPGTGDGVPTSAVPHVDGRHHDQLPVRDFDTAGAGQLPADTTSDTTQTLVLLATHTDDPLAWLRCGEALERVLLELTTRGWVAGPLTQAIEVPVTRTQLRSALTWDAHPQSVLRIGHAPATSPTPRRPRGTVVENSPAPAGRPARDRTVAAARPVPDGRGGTTWV</sequence>
<dbReference type="EMBL" id="FZOH01000002">
    <property type="protein sequence ID" value="SNS10865.1"/>
    <property type="molecule type" value="Genomic_DNA"/>
</dbReference>
<evidence type="ECO:0000256" key="1">
    <source>
        <dbReference type="SAM" id="MobiDB-lite"/>
    </source>
</evidence>
<evidence type="ECO:0000313" key="2">
    <source>
        <dbReference type="EMBL" id="SNS10865.1"/>
    </source>
</evidence>
<dbReference type="OrthoDB" id="8156917at2"/>